<evidence type="ECO:0000313" key="1">
    <source>
        <dbReference type="EMBL" id="VTU08830.1"/>
    </source>
</evidence>
<accession>A0ABY6TLP0</accession>
<name>A0ABY6TLP0_9PAST</name>
<reference evidence="1 2" key="1">
    <citation type="submission" date="2019-05" db="EMBL/GenBank/DDBJ databases">
        <authorList>
            <consortium name="Pathogen Informatics"/>
        </authorList>
    </citation>
    <scope>NUCLEOTIDE SEQUENCE [LARGE SCALE GENOMIC DNA]</scope>
    <source>
        <strain evidence="1 2">NM319</strain>
    </source>
</reference>
<dbReference type="Proteomes" id="UP000308167">
    <property type="component" value="Unassembled WGS sequence"/>
</dbReference>
<dbReference type="GeneID" id="86156047"/>
<gene>
    <name evidence="1" type="ORF">SAMEA1410922_01671</name>
</gene>
<dbReference type="RefSeq" id="WP_246046186.1">
    <property type="nucleotide sequence ID" value="NZ_CABFKI010000011.1"/>
</dbReference>
<protein>
    <recommendedName>
        <fullName evidence="3">IrrE N-terminal-like domain-containing protein</fullName>
    </recommendedName>
</protein>
<proteinExistence type="predicted"/>
<comment type="caution">
    <text evidence="1">The sequence shown here is derived from an EMBL/GenBank/DDBJ whole genome shotgun (WGS) entry which is preliminary data.</text>
</comment>
<evidence type="ECO:0000313" key="2">
    <source>
        <dbReference type="Proteomes" id="UP000308167"/>
    </source>
</evidence>
<keyword evidence="2" id="KW-1185">Reference proteome</keyword>
<sequence>MVTYELRGNRVHPMQEVEIASIALNFCNEFALNKRMRKKCERVFQQIEERSNFIINLSVKSDEEWKKSTENLTRGHFDPSTFTVTIPEKTYRLACRGDKTALFIIFHEFGHLFLGHRAVLHNAKKPPTKNEDAEWQADTFADIVLERLGFYYSAQLEFDFDGM</sequence>
<evidence type="ECO:0008006" key="3">
    <source>
        <dbReference type="Google" id="ProtNLM"/>
    </source>
</evidence>
<dbReference type="EMBL" id="CABFKI010000011">
    <property type="protein sequence ID" value="VTU08830.1"/>
    <property type="molecule type" value="Genomic_DNA"/>
</dbReference>
<organism evidence="1 2">
    <name type="scientific">Actinobacillus porcinus</name>
    <dbReference type="NCBI Taxonomy" id="51048"/>
    <lineage>
        <taxon>Bacteria</taxon>
        <taxon>Pseudomonadati</taxon>
        <taxon>Pseudomonadota</taxon>
        <taxon>Gammaproteobacteria</taxon>
        <taxon>Pasteurellales</taxon>
        <taxon>Pasteurellaceae</taxon>
        <taxon>Actinobacillus</taxon>
    </lineage>
</organism>